<dbReference type="Pfam" id="PF01207">
    <property type="entry name" value="Dus"/>
    <property type="match status" value="1"/>
</dbReference>
<dbReference type="PANTHER" id="PTHR45936:SF1">
    <property type="entry name" value="TRNA-DIHYDROURIDINE(20) SYNTHASE [NAD(P)+]-LIKE"/>
    <property type="match status" value="1"/>
</dbReference>
<dbReference type="OMA" id="FRTCESE"/>
<dbReference type="AlphaFoldDB" id="A0A2R6PA69"/>
<dbReference type="InterPro" id="IPR035587">
    <property type="entry name" value="DUS-like_FMN-bd"/>
</dbReference>
<dbReference type="GO" id="GO:0017150">
    <property type="term" value="F:tRNA dihydrouridine synthase activity"/>
    <property type="evidence" value="ECO:0007669"/>
    <property type="project" value="TreeGrafter"/>
</dbReference>
<dbReference type="Gramene" id="PSR87870">
    <property type="protein sequence ID" value="PSR87870"/>
    <property type="gene ID" value="CEY00_Acc30899"/>
</dbReference>
<dbReference type="OrthoDB" id="10262250at2759"/>
<evidence type="ECO:0000313" key="2">
    <source>
        <dbReference type="EMBL" id="PSR87870.1"/>
    </source>
</evidence>
<keyword evidence="3" id="KW-1185">Reference proteome</keyword>
<accession>A0A2R6PA69</accession>
<dbReference type="SUPFAM" id="SSF51395">
    <property type="entry name" value="FMN-linked oxidoreductases"/>
    <property type="match status" value="1"/>
</dbReference>
<evidence type="ECO:0000259" key="1">
    <source>
        <dbReference type="Pfam" id="PF01207"/>
    </source>
</evidence>
<sequence length="98" mass="11038">MDMDYENKLVLAPMVRVGTLPLRLLAAEYGANITYGEEIIDHKLIKCERRINEMIGTTDIVEKGTENVVFRTCHEEKNQVVFQMGTSDPVRALAAAQI</sequence>
<protein>
    <submittedName>
        <fullName evidence="2">tRNA-dihydrouridine(20) synthase</fullName>
    </submittedName>
</protein>
<feature type="domain" description="DUS-like FMN-binding" evidence="1">
    <location>
        <begin position="11"/>
        <end position="98"/>
    </location>
</feature>
<evidence type="ECO:0000313" key="3">
    <source>
        <dbReference type="Proteomes" id="UP000241394"/>
    </source>
</evidence>
<name>A0A2R6PA69_ACTCC</name>
<dbReference type="Proteomes" id="UP000241394">
    <property type="component" value="Chromosome LG27"/>
</dbReference>
<organism evidence="2 3">
    <name type="scientific">Actinidia chinensis var. chinensis</name>
    <name type="common">Chinese soft-hair kiwi</name>
    <dbReference type="NCBI Taxonomy" id="1590841"/>
    <lineage>
        <taxon>Eukaryota</taxon>
        <taxon>Viridiplantae</taxon>
        <taxon>Streptophyta</taxon>
        <taxon>Embryophyta</taxon>
        <taxon>Tracheophyta</taxon>
        <taxon>Spermatophyta</taxon>
        <taxon>Magnoliopsida</taxon>
        <taxon>eudicotyledons</taxon>
        <taxon>Gunneridae</taxon>
        <taxon>Pentapetalae</taxon>
        <taxon>asterids</taxon>
        <taxon>Ericales</taxon>
        <taxon>Actinidiaceae</taxon>
        <taxon>Actinidia</taxon>
    </lineage>
</organism>
<comment type="caution">
    <text evidence="2">The sequence shown here is derived from an EMBL/GenBank/DDBJ whole genome shotgun (WGS) entry which is preliminary data.</text>
</comment>
<reference evidence="2 3" key="1">
    <citation type="submission" date="2017-07" db="EMBL/GenBank/DDBJ databases">
        <title>An improved, manually edited Actinidia chinensis var. chinensis (kiwifruit) genome highlights the challenges associated with draft genomes and gene prediction in plants.</title>
        <authorList>
            <person name="Pilkington S."/>
            <person name="Crowhurst R."/>
            <person name="Hilario E."/>
            <person name="Nardozza S."/>
            <person name="Fraser L."/>
            <person name="Peng Y."/>
            <person name="Gunaseelan K."/>
            <person name="Simpson R."/>
            <person name="Tahir J."/>
            <person name="Deroles S."/>
            <person name="Templeton K."/>
            <person name="Luo Z."/>
            <person name="Davy M."/>
            <person name="Cheng C."/>
            <person name="Mcneilage M."/>
            <person name="Scaglione D."/>
            <person name="Liu Y."/>
            <person name="Zhang Q."/>
            <person name="Datson P."/>
            <person name="De Silva N."/>
            <person name="Gardiner S."/>
            <person name="Bassett H."/>
            <person name="Chagne D."/>
            <person name="Mccallum J."/>
            <person name="Dzierzon H."/>
            <person name="Deng C."/>
            <person name="Wang Y.-Y."/>
            <person name="Barron N."/>
            <person name="Manako K."/>
            <person name="Bowen J."/>
            <person name="Foster T."/>
            <person name="Erridge Z."/>
            <person name="Tiffin H."/>
            <person name="Waite C."/>
            <person name="Davies K."/>
            <person name="Grierson E."/>
            <person name="Laing W."/>
            <person name="Kirk R."/>
            <person name="Chen X."/>
            <person name="Wood M."/>
            <person name="Montefiori M."/>
            <person name="Brummell D."/>
            <person name="Schwinn K."/>
            <person name="Catanach A."/>
            <person name="Fullerton C."/>
            <person name="Li D."/>
            <person name="Meiyalaghan S."/>
            <person name="Nieuwenhuizen N."/>
            <person name="Read N."/>
            <person name="Prakash R."/>
            <person name="Hunter D."/>
            <person name="Zhang H."/>
            <person name="Mckenzie M."/>
            <person name="Knabel M."/>
            <person name="Harris A."/>
            <person name="Allan A."/>
            <person name="Chen A."/>
            <person name="Janssen B."/>
            <person name="Plunkett B."/>
            <person name="Dwamena C."/>
            <person name="Voogd C."/>
            <person name="Leif D."/>
            <person name="Lafferty D."/>
            <person name="Souleyre E."/>
            <person name="Varkonyi-Gasic E."/>
            <person name="Gambi F."/>
            <person name="Hanley J."/>
            <person name="Yao J.-L."/>
            <person name="Cheung J."/>
            <person name="David K."/>
            <person name="Warren B."/>
            <person name="Marsh K."/>
            <person name="Snowden K."/>
            <person name="Lin-Wang K."/>
            <person name="Brian L."/>
            <person name="Martinez-Sanchez M."/>
            <person name="Wang M."/>
            <person name="Ileperuma N."/>
            <person name="Macnee N."/>
            <person name="Campin R."/>
            <person name="Mcatee P."/>
            <person name="Drummond R."/>
            <person name="Espley R."/>
            <person name="Ireland H."/>
            <person name="Wu R."/>
            <person name="Atkinson R."/>
            <person name="Karunairetnam S."/>
            <person name="Bulley S."/>
            <person name="Chunkath S."/>
            <person name="Hanley Z."/>
            <person name="Storey R."/>
            <person name="Thrimawithana A."/>
            <person name="Thomson S."/>
            <person name="David C."/>
            <person name="Testolin R."/>
        </authorList>
    </citation>
    <scope>NUCLEOTIDE SEQUENCE [LARGE SCALE GENOMIC DNA]</scope>
    <source>
        <strain evidence="3">cv. Red5</strain>
        <tissue evidence="2">Young leaf</tissue>
    </source>
</reference>
<reference evidence="3" key="2">
    <citation type="journal article" date="2018" name="BMC Genomics">
        <title>A manually annotated Actinidia chinensis var. chinensis (kiwifruit) genome highlights the challenges associated with draft genomes and gene prediction in plants.</title>
        <authorList>
            <person name="Pilkington S.M."/>
            <person name="Crowhurst R."/>
            <person name="Hilario E."/>
            <person name="Nardozza S."/>
            <person name="Fraser L."/>
            <person name="Peng Y."/>
            <person name="Gunaseelan K."/>
            <person name="Simpson R."/>
            <person name="Tahir J."/>
            <person name="Deroles S.C."/>
            <person name="Templeton K."/>
            <person name="Luo Z."/>
            <person name="Davy M."/>
            <person name="Cheng C."/>
            <person name="McNeilage M."/>
            <person name="Scaglione D."/>
            <person name="Liu Y."/>
            <person name="Zhang Q."/>
            <person name="Datson P."/>
            <person name="De Silva N."/>
            <person name="Gardiner S.E."/>
            <person name="Bassett H."/>
            <person name="Chagne D."/>
            <person name="McCallum J."/>
            <person name="Dzierzon H."/>
            <person name="Deng C."/>
            <person name="Wang Y.Y."/>
            <person name="Barron L."/>
            <person name="Manako K."/>
            <person name="Bowen J."/>
            <person name="Foster T.M."/>
            <person name="Erridge Z.A."/>
            <person name="Tiffin H."/>
            <person name="Waite C.N."/>
            <person name="Davies K.M."/>
            <person name="Grierson E.P."/>
            <person name="Laing W.A."/>
            <person name="Kirk R."/>
            <person name="Chen X."/>
            <person name="Wood M."/>
            <person name="Montefiori M."/>
            <person name="Brummell D.A."/>
            <person name="Schwinn K.E."/>
            <person name="Catanach A."/>
            <person name="Fullerton C."/>
            <person name="Li D."/>
            <person name="Meiyalaghan S."/>
            <person name="Nieuwenhuizen N."/>
            <person name="Read N."/>
            <person name="Prakash R."/>
            <person name="Hunter D."/>
            <person name="Zhang H."/>
            <person name="McKenzie M."/>
            <person name="Knabel M."/>
            <person name="Harris A."/>
            <person name="Allan A.C."/>
            <person name="Gleave A."/>
            <person name="Chen A."/>
            <person name="Janssen B.J."/>
            <person name="Plunkett B."/>
            <person name="Ampomah-Dwamena C."/>
            <person name="Voogd C."/>
            <person name="Leif D."/>
            <person name="Lafferty D."/>
            <person name="Souleyre E.J.F."/>
            <person name="Varkonyi-Gasic E."/>
            <person name="Gambi F."/>
            <person name="Hanley J."/>
            <person name="Yao J.L."/>
            <person name="Cheung J."/>
            <person name="David K.M."/>
            <person name="Warren B."/>
            <person name="Marsh K."/>
            <person name="Snowden K.C."/>
            <person name="Lin-Wang K."/>
            <person name="Brian L."/>
            <person name="Martinez-Sanchez M."/>
            <person name="Wang M."/>
            <person name="Ileperuma N."/>
            <person name="Macnee N."/>
            <person name="Campin R."/>
            <person name="McAtee P."/>
            <person name="Drummond R.S.M."/>
            <person name="Espley R.V."/>
            <person name="Ireland H.S."/>
            <person name="Wu R."/>
            <person name="Atkinson R.G."/>
            <person name="Karunairetnam S."/>
            <person name="Bulley S."/>
            <person name="Chunkath S."/>
            <person name="Hanley Z."/>
            <person name="Storey R."/>
            <person name="Thrimawithana A.H."/>
            <person name="Thomson S."/>
            <person name="David C."/>
            <person name="Testolin R."/>
            <person name="Huang H."/>
            <person name="Hellens R.P."/>
            <person name="Schaffer R.J."/>
        </authorList>
    </citation>
    <scope>NUCLEOTIDE SEQUENCE [LARGE SCALE GENOMIC DNA]</scope>
    <source>
        <strain evidence="3">cv. Red5</strain>
    </source>
</reference>
<feature type="non-terminal residue" evidence="2">
    <location>
        <position position="98"/>
    </location>
</feature>
<dbReference type="EMBL" id="NKQK01000027">
    <property type="protein sequence ID" value="PSR87870.1"/>
    <property type="molecule type" value="Genomic_DNA"/>
</dbReference>
<proteinExistence type="predicted"/>
<dbReference type="Gene3D" id="3.20.20.70">
    <property type="entry name" value="Aldolase class I"/>
    <property type="match status" value="1"/>
</dbReference>
<dbReference type="InParanoid" id="A0A2R6PA69"/>
<dbReference type="PANTHER" id="PTHR45936">
    <property type="entry name" value="TRNA-DIHYDROURIDINE(20) SYNTHASE [NAD(P)+]-LIKE"/>
    <property type="match status" value="1"/>
</dbReference>
<dbReference type="InterPro" id="IPR052582">
    <property type="entry name" value="tRNA-DUS-like"/>
</dbReference>
<gene>
    <name evidence="2" type="ORF">CEY00_Acc30899</name>
</gene>
<dbReference type="STRING" id="1590841.A0A2R6PA69"/>
<dbReference type="InterPro" id="IPR013785">
    <property type="entry name" value="Aldolase_TIM"/>
</dbReference>
<dbReference type="GO" id="GO:0005737">
    <property type="term" value="C:cytoplasm"/>
    <property type="evidence" value="ECO:0007669"/>
    <property type="project" value="TreeGrafter"/>
</dbReference>